<name>A0A927MDF5_9ACTN</name>
<dbReference type="EMBL" id="JADBEB010000001">
    <property type="protein sequence ID" value="MBE1492693.1"/>
    <property type="molecule type" value="Genomic_DNA"/>
</dbReference>
<keyword evidence="2" id="KW-1185">Reference proteome</keyword>
<dbReference type="RefSeq" id="WP_192771553.1">
    <property type="nucleotide sequence ID" value="NZ_JADBEB010000001.1"/>
</dbReference>
<organism evidence="1 2">
    <name type="scientific">Plantactinospora soyae</name>
    <dbReference type="NCBI Taxonomy" id="1544732"/>
    <lineage>
        <taxon>Bacteria</taxon>
        <taxon>Bacillati</taxon>
        <taxon>Actinomycetota</taxon>
        <taxon>Actinomycetes</taxon>
        <taxon>Micromonosporales</taxon>
        <taxon>Micromonosporaceae</taxon>
        <taxon>Plantactinospora</taxon>
    </lineage>
</organism>
<proteinExistence type="predicted"/>
<accession>A0A927MDF5</accession>
<evidence type="ECO:0000313" key="2">
    <source>
        <dbReference type="Proteomes" id="UP000649753"/>
    </source>
</evidence>
<comment type="caution">
    <text evidence="1">The sequence shown here is derived from an EMBL/GenBank/DDBJ whole genome shotgun (WGS) entry which is preliminary data.</text>
</comment>
<reference evidence="1" key="1">
    <citation type="submission" date="2020-10" db="EMBL/GenBank/DDBJ databases">
        <title>Sequencing the genomes of 1000 actinobacteria strains.</title>
        <authorList>
            <person name="Klenk H.-P."/>
        </authorList>
    </citation>
    <scope>NUCLEOTIDE SEQUENCE</scope>
    <source>
        <strain evidence="1">DSM 46832</strain>
    </source>
</reference>
<gene>
    <name evidence="1" type="ORF">H4W31_008331</name>
</gene>
<sequence>MPSADSPETIASTRSVQAASVFEGRIDLTGYPHRYLAIISPARFRVDPAIHAMAAAEMLEAAGWELVVMSNFNTSSVYAVMRRRR</sequence>
<dbReference type="AlphaFoldDB" id="A0A927MDF5"/>
<protein>
    <submittedName>
        <fullName evidence="1">Uncharacterized protein</fullName>
    </submittedName>
</protein>
<dbReference type="Proteomes" id="UP000649753">
    <property type="component" value="Unassembled WGS sequence"/>
</dbReference>
<evidence type="ECO:0000313" key="1">
    <source>
        <dbReference type="EMBL" id="MBE1492693.1"/>
    </source>
</evidence>